<feature type="transmembrane region" description="Helical" evidence="8">
    <location>
        <begin position="519"/>
        <end position="538"/>
    </location>
</feature>
<keyword evidence="5 8" id="KW-1133">Transmembrane helix</keyword>
<evidence type="ECO:0000256" key="8">
    <source>
        <dbReference type="SAM" id="Phobius"/>
    </source>
</evidence>
<feature type="transmembrane region" description="Helical" evidence="8">
    <location>
        <begin position="390"/>
        <end position="413"/>
    </location>
</feature>
<keyword evidence="6 8" id="KW-0472">Membrane</keyword>
<feature type="region of interest" description="Disordered" evidence="7">
    <location>
        <begin position="270"/>
        <end position="305"/>
    </location>
</feature>
<dbReference type="AlphaFoldDB" id="A0A0E9NDW0"/>
<evidence type="ECO:0008006" key="11">
    <source>
        <dbReference type="Google" id="ProtNLM"/>
    </source>
</evidence>
<organism evidence="9 10">
    <name type="scientific">Saitoella complicata (strain BCRC 22490 / CBS 7301 / JCM 7358 / NBRC 10748 / NRRL Y-17804)</name>
    <dbReference type="NCBI Taxonomy" id="698492"/>
    <lineage>
        <taxon>Eukaryota</taxon>
        <taxon>Fungi</taxon>
        <taxon>Dikarya</taxon>
        <taxon>Ascomycota</taxon>
        <taxon>Taphrinomycotina</taxon>
        <taxon>Taphrinomycotina incertae sedis</taxon>
        <taxon>Saitoella</taxon>
    </lineage>
</organism>
<evidence type="ECO:0000256" key="4">
    <source>
        <dbReference type="ARBA" id="ARBA00022692"/>
    </source>
</evidence>
<comment type="caution">
    <text evidence="9">The sequence shown here is derived from an EMBL/GenBank/DDBJ whole genome shotgun (WGS) entry which is preliminary data.</text>
</comment>
<evidence type="ECO:0000256" key="6">
    <source>
        <dbReference type="ARBA" id="ARBA00023136"/>
    </source>
</evidence>
<dbReference type="PANTHER" id="PTHR33567">
    <property type="entry name" value="CHROMATE ION TRANSPORTER (EUROFUNG)"/>
    <property type="match status" value="1"/>
</dbReference>
<feature type="transmembrane region" description="Helical" evidence="8">
    <location>
        <begin position="458"/>
        <end position="478"/>
    </location>
</feature>
<evidence type="ECO:0000256" key="3">
    <source>
        <dbReference type="ARBA" id="ARBA00022475"/>
    </source>
</evidence>
<comment type="similarity">
    <text evidence="2">Belongs to the chromate ion transporter (CHR) (TC 2.A.51) family.</text>
</comment>
<name>A0A0E9NDW0_SAICN</name>
<dbReference type="Pfam" id="PF02417">
    <property type="entry name" value="Chromate_transp"/>
    <property type="match status" value="2"/>
</dbReference>
<dbReference type="STRING" id="698492.A0A0E9NDW0"/>
<dbReference type="GO" id="GO:0015109">
    <property type="term" value="F:chromate transmembrane transporter activity"/>
    <property type="evidence" value="ECO:0007669"/>
    <property type="project" value="InterPro"/>
</dbReference>
<feature type="transmembrane region" description="Helical" evidence="8">
    <location>
        <begin position="357"/>
        <end position="378"/>
    </location>
</feature>
<reference evidence="9 10" key="1">
    <citation type="journal article" date="2011" name="J. Gen. Appl. Microbiol.">
        <title>Draft genome sequencing of the enigmatic yeast Saitoella complicata.</title>
        <authorList>
            <person name="Nishida H."/>
            <person name="Hamamoto M."/>
            <person name="Sugiyama J."/>
        </authorList>
    </citation>
    <scope>NUCLEOTIDE SEQUENCE [LARGE SCALE GENOMIC DNA]</scope>
    <source>
        <strain evidence="9 10">NRRL Y-17804</strain>
    </source>
</reference>
<feature type="transmembrane region" description="Helical" evidence="8">
    <location>
        <begin position="314"/>
        <end position="337"/>
    </location>
</feature>
<keyword evidence="4 8" id="KW-0812">Transmembrane</keyword>
<comment type="subcellular location">
    <subcellularLocation>
        <location evidence="1">Cell membrane</location>
        <topology evidence="1">Multi-pass membrane protein</topology>
    </subcellularLocation>
</comment>
<feature type="transmembrane region" description="Helical" evidence="8">
    <location>
        <begin position="94"/>
        <end position="117"/>
    </location>
</feature>
<evidence type="ECO:0000256" key="5">
    <source>
        <dbReference type="ARBA" id="ARBA00022989"/>
    </source>
</evidence>
<feature type="transmembrane region" description="Helical" evidence="8">
    <location>
        <begin position="164"/>
        <end position="182"/>
    </location>
</feature>
<dbReference type="GO" id="GO:0005886">
    <property type="term" value="C:plasma membrane"/>
    <property type="evidence" value="ECO:0007669"/>
    <property type="project" value="UniProtKB-SubCell"/>
</dbReference>
<dbReference type="EMBL" id="BACD03000011">
    <property type="protein sequence ID" value="GAO47886.1"/>
    <property type="molecule type" value="Genomic_DNA"/>
</dbReference>
<evidence type="ECO:0000313" key="9">
    <source>
        <dbReference type="EMBL" id="GAO47886.1"/>
    </source>
</evidence>
<proteinExistence type="inferred from homology"/>
<feature type="transmembrane region" description="Helical" evidence="8">
    <location>
        <begin position="425"/>
        <end position="446"/>
    </location>
</feature>
<accession>A0A0E9NDW0</accession>
<keyword evidence="10" id="KW-1185">Reference proteome</keyword>
<keyword evidence="3" id="KW-1003">Cell membrane</keyword>
<dbReference type="InterPro" id="IPR003370">
    <property type="entry name" value="Chromate_transpt"/>
</dbReference>
<dbReference type="OMA" id="VWGMART"/>
<dbReference type="PANTHER" id="PTHR33567:SF3">
    <property type="entry name" value="CHROMATE ION TRANSPORTER (EUROFUNG)"/>
    <property type="match status" value="1"/>
</dbReference>
<evidence type="ECO:0000256" key="2">
    <source>
        <dbReference type="ARBA" id="ARBA00005262"/>
    </source>
</evidence>
<reference evidence="9 10" key="3">
    <citation type="journal article" date="2015" name="Genome Announc.">
        <title>Draft Genome Sequence of the Archiascomycetous Yeast Saitoella complicata.</title>
        <authorList>
            <person name="Yamauchi K."/>
            <person name="Kondo S."/>
            <person name="Hamamoto M."/>
            <person name="Takahashi Y."/>
            <person name="Ogura Y."/>
            <person name="Hayashi T."/>
            <person name="Nishida H."/>
        </authorList>
    </citation>
    <scope>NUCLEOTIDE SEQUENCE [LARGE SCALE GENOMIC DNA]</scope>
    <source>
        <strain evidence="9 10">NRRL Y-17804</strain>
    </source>
</reference>
<evidence type="ECO:0000256" key="7">
    <source>
        <dbReference type="SAM" id="MobiDB-lite"/>
    </source>
</evidence>
<sequence length="541" mass="57876">METVANHELGSVEEEPRKPLLHRLVEVTRAYAPLGFTSFGGPGVHVILLRRLFVDKLQWVDETIFNDLYGLGNALPGPGSTQLAFSIALVRAGILGGLLAFLIWSLPGALGMLALGFGVRQIPEKLPGIVLALFTGLNAAAVGLIALAAYNLSASTITDYVTRVTLFVAAAISCCFEAQWLFPTMMVGGGLTTFIWDNERVQKVLRSIRRKNAPVEEATSVSASSVLSRGEGRKSGVYERDEEVELDTFAPNASHPDAITTVPDNLIASDPATVTPHNTLRNRSVPLSRPMTPPPESHPSSSVKQATPTTAINTYFTLSIFGGLAFLALFVVSLTLFLTLRSHLPHPPHTFDFFTSLYLAGTIIFGGGPVVIPLLRSYTVDPGWVAPRDFLLGFAILQAFPGPNFNFGVYLGVLAVPSNPVLGAFLGYLGIFAPGIILKLAILPVYARINKHPIFRSILRGVNAAAVGLLWTAVWRLWRVGWLVDAPGGVGTVGVSLDGDGWWGVVAAGTFVGCEWFKVPPAIAVVGGSVMGLVWYGVRAA</sequence>
<feature type="transmembrane region" description="Helical" evidence="8">
    <location>
        <begin position="129"/>
        <end position="152"/>
    </location>
</feature>
<evidence type="ECO:0000313" key="10">
    <source>
        <dbReference type="Proteomes" id="UP000033140"/>
    </source>
</evidence>
<evidence type="ECO:0000256" key="1">
    <source>
        <dbReference type="ARBA" id="ARBA00004651"/>
    </source>
</evidence>
<gene>
    <name evidence="9" type="ORF">G7K_2082-t1</name>
</gene>
<protein>
    <recommendedName>
        <fullName evidence="11">Chromate ion transporter</fullName>
    </recommendedName>
</protein>
<dbReference type="Proteomes" id="UP000033140">
    <property type="component" value="Unassembled WGS sequence"/>
</dbReference>
<reference evidence="9 10" key="2">
    <citation type="journal article" date="2014" name="J. Gen. Appl. Microbiol.">
        <title>The early diverging ascomycetous budding yeast Saitoella complicata has three histone deacetylases belonging to the Clr6, Hos2, and Rpd3 lineages.</title>
        <authorList>
            <person name="Nishida H."/>
            <person name="Matsumoto T."/>
            <person name="Kondo S."/>
            <person name="Hamamoto M."/>
            <person name="Yoshikawa H."/>
        </authorList>
    </citation>
    <scope>NUCLEOTIDE SEQUENCE [LARGE SCALE GENOMIC DNA]</scope>
    <source>
        <strain evidence="9 10">NRRL Y-17804</strain>
    </source>
</reference>